<dbReference type="Proteomes" id="UP000305848">
    <property type="component" value="Unassembled WGS sequence"/>
</dbReference>
<organism evidence="1 2">
    <name type="scientific">Ilyomonas limi</name>
    <dbReference type="NCBI Taxonomy" id="2575867"/>
    <lineage>
        <taxon>Bacteria</taxon>
        <taxon>Pseudomonadati</taxon>
        <taxon>Bacteroidota</taxon>
        <taxon>Chitinophagia</taxon>
        <taxon>Chitinophagales</taxon>
        <taxon>Chitinophagaceae</taxon>
        <taxon>Ilyomonas</taxon>
    </lineage>
</organism>
<dbReference type="AlphaFoldDB" id="A0A4V6XAY0"/>
<proteinExistence type="predicted"/>
<dbReference type="RefSeq" id="WP_137260552.1">
    <property type="nucleotide sequence ID" value="NZ_SZQL01000002.1"/>
</dbReference>
<protein>
    <submittedName>
        <fullName evidence="1">Uncharacterized protein</fullName>
    </submittedName>
</protein>
<keyword evidence="2" id="KW-1185">Reference proteome</keyword>
<sequence>MSALQKFEESLTQNQPPKDASVYLQALWYDAKGNWNKAHSLVDHLSDKTAARVHAYLHRVEGDQWNANYWYNRAGESMPDVSLPEEWKLLVEQFTAHACLSADRDDTD</sequence>
<name>A0A4V6XAY0_9BACT</name>
<accession>A0A4V6XAY0</accession>
<dbReference type="EMBL" id="SZQL01000002">
    <property type="protein sequence ID" value="TKK70953.1"/>
    <property type="molecule type" value="Genomic_DNA"/>
</dbReference>
<dbReference type="OrthoDB" id="370799at2"/>
<evidence type="ECO:0000313" key="1">
    <source>
        <dbReference type="EMBL" id="TKK70953.1"/>
    </source>
</evidence>
<comment type="caution">
    <text evidence="1">The sequence shown here is derived from an EMBL/GenBank/DDBJ whole genome shotgun (WGS) entry which is preliminary data.</text>
</comment>
<reference evidence="1 2" key="1">
    <citation type="submission" date="2019-05" db="EMBL/GenBank/DDBJ databases">
        <title>Panacibacter sp. strain 17mud1-8 Genome sequencing and assembly.</title>
        <authorList>
            <person name="Chhetri G."/>
        </authorList>
    </citation>
    <scope>NUCLEOTIDE SEQUENCE [LARGE SCALE GENOMIC DNA]</scope>
    <source>
        <strain evidence="1 2">17mud1-8</strain>
    </source>
</reference>
<evidence type="ECO:0000313" key="2">
    <source>
        <dbReference type="Proteomes" id="UP000305848"/>
    </source>
</evidence>
<gene>
    <name evidence="1" type="ORF">FC093_04500</name>
</gene>